<dbReference type="EMBL" id="QLYX01000001">
    <property type="protein sequence ID" value="RAY16675.1"/>
    <property type="molecule type" value="Genomic_DNA"/>
</dbReference>
<dbReference type="PANTHER" id="PTHR30036">
    <property type="entry name" value="D-XYLOSE-BINDING PERIPLASMIC PROTEIN"/>
    <property type="match status" value="1"/>
</dbReference>
<gene>
    <name evidence="4" type="primary">rhaS</name>
    <name evidence="4" type="ORF">DPM19_00350</name>
</gene>
<dbReference type="GO" id="GO:0030246">
    <property type="term" value="F:carbohydrate binding"/>
    <property type="evidence" value="ECO:0007669"/>
    <property type="project" value="TreeGrafter"/>
</dbReference>
<accession>A0A365HC39</accession>
<dbReference type="Proteomes" id="UP000251891">
    <property type="component" value="Unassembled WGS sequence"/>
</dbReference>
<dbReference type="InterPro" id="IPR028082">
    <property type="entry name" value="Peripla_BP_I"/>
</dbReference>
<dbReference type="OrthoDB" id="9781890at2"/>
<dbReference type="InterPro" id="IPR013459">
    <property type="entry name" value="RhaS"/>
</dbReference>
<feature type="signal peptide" evidence="2">
    <location>
        <begin position="1"/>
        <end position="25"/>
    </location>
</feature>
<proteinExistence type="predicted"/>
<name>A0A365HC39_9ACTN</name>
<evidence type="ECO:0000256" key="2">
    <source>
        <dbReference type="SAM" id="SignalP"/>
    </source>
</evidence>
<dbReference type="GO" id="GO:0015762">
    <property type="term" value="P:rhamnose transmembrane transport"/>
    <property type="evidence" value="ECO:0007669"/>
    <property type="project" value="InterPro"/>
</dbReference>
<dbReference type="PANTHER" id="PTHR30036:SF8">
    <property type="entry name" value="ABC-TYPE SUGAR TRANSPORT SYSTEM PERIPLASMIC COMPONENT-LIKE PROTEIN"/>
    <property type="match status" value="1"/>
</dbReference>
<organism evidence="4 5">
    <name type="scientific">Actinomadura craniellae</name>
    <dbReference type="NCBI Taxonomy" id="2231787"/>
    <lineage>
        <taxon>Bacteria</taxon>
        <taxon>Bacillati</taxon>
        <taxon>Actinomycetota</taxon>
        <taxon>Actinomycetes</taxon>
        <taxon>Streptosporangiales</taxon>
        <taxon>Thermomonosporaceae</taxon>
        <taxon>Actinomadura</taxon>
    </lineage>
</organism>
<dbReference type="Gene3D" id="3.40.50.2300">
    <property type="match status" value="2"/>
</dbReference>
<dbReference type="AlphaFoldDB" id="A0A365HC39"/>
<dbReference type="Pfam" id="PF13407">
    <property type="entry name" value="Peripla_BP_4"/>
    <property type="match status" value="1"/>
</dbReference>
<keyword evidence="5" id="KW-1185">Reference proteome</keyword>
<keyword evidence="2" id="KW-0732">Signal</keyword>
<feature type="chain" id="PRO_5038988698" evidence="2">
    <location>
        <begin position="26"/>
        <end position="366"/>
    </location>
</feature>
<comment type="caution">
    <text evidence="4">The sequence shown here is derived from an EMBL/GenBank/DDBJ whole genome shotgun (WGS) entry which is preliminary data.</text>
</comment>
<dbReference type="PROSITE" id="PS51257">
    <property type="entry name" value="PROKAR_LIPOPROTEIN"/>
    <property type="match status" value="1"/>
</dbReference>
<evidence type="ECO:0000313" key="4">
    <source>
        <dbReference type="EMBL" id="RAY16675.1"/>
    </source>
</evidence>
<dbReference type="GO" id="GO:0030288">
    <property type="term" value="C:outer membrane-bounded periplasmic space"/>
    <property type="evidence" value="ECO:0007669"/>
    <property type="project" value="TreeGrafter"/>
</dbReference>
<dbReference type="SUPFAM" id="SSF53822">
    <property type="entry name" value="Periplasmic binding protein-like I"/>
    <property type="match status" value="1"/>
</dbReference>
<sequence length="366" mass="38569">MSQRSFAPRRAARSFAAIATAGVLALGLAACGGTTKDSGSSSGGSAGTGSAASANPNAPIKEGLKLAFLPKQINNPYSTIVNNSGIAAAKEYKGEAKEVGPSDASASSQVSYINTLIQQRQDAILIAANDANAVCGPLKQAMSRNIKIVAYDSDTNPDCRDIFINQASSEEVGRSQVKLLAEQIGHKGEIAVLSATANATNQNTWIKYMQEELKKPEYKDMKLVKIAYGDDDDQKSFQQTQGLLQAYPNLKGIISPTTVGVAAAARYISGTKYKGKVVLTGLGTPNQMRKFIKDGTVAKFALWNPKDLGYLASYAAAALASGQITGAQGEKLKAGRLGERTIGANGEIVLGPPFTFDKSNIDEFDF</sequence>
<evidence type="ECO:0000256" key="1">
    <source>
        <dbReference type="ARBA" id="ARBA00004196"/>
    </source>
</evidence>
<reference evidence="4 5" key="1">
    <citation type="submission" date="2018-06" db="EMBL/GenBank/DDBJ databases">
        <title>Actinomadura craniellae sp. nov. isolated from marine sponge Craniella sp.</title>
        <authorList>
            <person name="Li L."/>
            <person name="Xu Q.H."/>
            <person name="Lin H.W."/>
            <person name="Lu Y.H."/>
        </authorList>
    </citation>
    <scope>NUCLEOTIDE SEQUENCE [LARGE SCALE GENOMIC DNA]</scope>
    <source>
        <strain evidence="4 5">LHW63021</strain>
    </source>
</reference>
<evidence type="ECO:0000259" key="3">
    <source>
        <dbReference type="Pfam" id="PF13407"/>
    </source>
</evidence>
<evidence type="ECO:0000313" key="5">
    <source>
        <dbReference type="Proteomes" id="UP000251891"/>
    </source>
</evidence>
<dbReference type="InterPro" id="IPR025997">
    <property type="entry name" value="SBP_2_dom"/>
</dbReference>
<dbReference type="NCBIfam" id="TIGR02637">
    <property type="entry name" value="RhaS"/>
    <property type="match status" value="1"/>
</dbReference>
<comment type="subcellular location">
    <subcellularLocation>
        <location evidence="1">Cell envelope</location>
    </subcellularLocation>
</comment>
<protein>
    <submittedName>
        <fullName evidence="4">Rhamnose ABC transporter substrate-binding protein</fullName>
    </submittedName>
</protein>
<dbReference type="RefSeq" id="WP_111862727.1">
    <property type="nucleotide sequence ID" value="NZ_QLYX01000001.1"/>
</dbReference>
<feature type="domain" description="Periplasmic binding protein" evidence="3">
    <location>
        <begin position="67"/>
        <end position="323"/>
    </location>
</feature>
<dbReference type="CDD" id="cd20000">
    <property type="entry name" value="PBP1_ABC_rhamnose"/>
    <property type="match status" value="1"/>
</dbReference>
<dbReference type="InterPro" id="IPR050555">
    <property type="entry name" value="Bact_Solute-Bind_Prot2"/>
</dbReference>